<reference evidence="2 3" key="1">
    <citation type="journal article" date="2018" name="Sci. Data">
        <title>The draft genome sequence of cork oak.</title>
        <authorList>
            <person name="Ramos A.M."/>
            <person name="Usie A."/>
            <person name="Barbosa P."/>
            <person name="Barros P.M."/>
            <person name="Capote T."/>
            <person name="Chaves I."/>
            <person name="Simoes F."/>
            <person name="Abreu I."/>
            <person name="Carrasquinho I."/>
            <person name="Faro C."/>
            <person name="Guimaraes J.B."/>
            <person name="Mendonca D."/>
            <person name="Nobrega F."/>
            <person name="Rodrigues L."/>
            <person name="Saibo N.J.M."/>
            <person name="Varela M.C."/>
            <person name="Egas C."/>
            <person name="Matos J."/>
            <person name="Miguel C.M."/>
            <person name="Oliveira M.M."/>
            <person name="Ricardo C.P."/>
            <person name="Goncalves S."/>
        </authorList>
    </citation>
    <scope>NUCLEOTIDE SEQUENCE [LARGE SCALE GENOMIC DNA]</scope>
    <source>
        <strain evidence="3">cv. HL8</strain>
    </source>
</reference>
<evidence type="ECO:0000313" key="3">
    <source>
        <dbReference type="Proteomes" id="UP000237347"/>
    </source>
</evidence>
<feature type="compositionally biased region" description="Basic and acidic residues" evidence="1">
    <location>
        <begin position="116"/>
        <end position="126"/>
    </location>
</feature>
<evidence type="ECO:0000256" key="1">
    <source>
        <dbReference type="SAM" id="MobiDB-lite"/>
    </source>
</evidence>
<name>A0AAW0MA35_QUESU</name>
<dbReference type="EMBL" id="PKMF04000011">
    <property type="protein sequence ID" value="KAK7859609.1"/>
    <property type="molecule type" value="Genomic_DNA"/>
</dbReference>
<dbReference type="Proteomes" id="UP000237347">
    <property type="component" value="Unassembled WGS sequence"/>
</dbReference>
<sequence length="295" mass="33150">MDFYNSRVASGHLDSFLPDSVDTSRKEQFSLCVPPVPQSFLVEPCINQLSHYFPLPNHKSTTITITKPRLVRRKKKDREIDPSCRRAKHKYTHKPTTANLHKSKSITPIHCTMTHYDLDPQPRDPCRSQSEVINPQPRDPRPCRSQSEITNPQPRDPRPRRSQSEITNPYPDPCRSQLEITNLQPTKSNHPAVKLYLHIGGNTSKAKPFGKWTFELSLSDQMNGTPLASKASASAKSSFGGGVATEPKLTYATDAVLRFSSQERQPLVSEVGCETCGDTRLKGPILRNLLNLDLK</sequence>
<evidence type="ECO:0000313" key="2">
    <source>
        <dbReference type="EMBL" id="KAK7859609.1"/>
    </source>
</evidence>
<protein>
    <submittedName>
        <fullName evidence="2">Uncharacterized protein</fullName>
    </submittedName>
</protein>
<feature type="region of interest" description="Disordered" evidence="1">
    <location>
        <begin position="114"/>
        <end position="175"/>
    </location>
</feature>
<keyword evidence="3" id="KW-1185">Reference proteome</keyword>
<accession>A0AAW0MA35</accession>
<organism evidence="2 3">
    <name type="scientific">Quercus suber</name>
    <name type="common">Cork oak</name>
    <dbReference type="NCBI Taxonomy" id="58331"/>
    <lineage>
        <taxon>Eukaryota</taxon>
        <taxon>Viridiplantae</taxon>
        <taxon>Streptophyta</taxon>
        <taxon>Embryophyta</taxon>
        <taxon>Tracheophyta</taxon>
        <taxon>Spermatophyta</taxon>
        <taxon>Magnoliopsida</taxon>
        <taxon>eudicotyledons</taxon>
        <taxon>Gunneridae</taxon>
        <taxon>Pentapetalae</taxon>
        <taxon>rosids</taxon>
        <taxon>fabids</taxon>
        <taxon>Fagales</taxon>
        <taxon>Fagaceae</taxon>
        <taxon>Quercus</taxon>
    </lineage>
</organism>
<dbReference type="AlphaFoldDB" id="A0AAW0MA35"/>
<proteinExistence type="predicted"/>
<gene>
    <name evidence="2" type="ORF">CFP56_004714</name>
</gene>
<comment type="caution">
    <text evidence="2">The sequence shown here is derived from an EMBL/GenBank/DDBJ whole genome shotgun (WGS) entry which is preliminary data.</text>
</comment>